<keyword evidence="2" id="KW-0812">Transmembrane</keyword>
<evidence type="ECO:0000313" key="3">
    <source>
        <dbReference type="EMBL" id="VYU63739.1"/>
    </source>
</evidence>
<dbReference type="RefSeq" id="WP_156529836.1">
    <property type="nucleotide sequence ID" value="NZ_CACRTM010000032.1"/>
</dbReference>
<gene>
    <name evidence="3" type="ORF">KOLFYP65_04923</name>
</gene>
<dbReference type="EMBL" id="CACRTM010000032">
    <property type="protein sequence ID" value="VYU63739.1"/>
    <property type="molecule type" value="Genomic_DNA"/>
</dbReference>
<dbReference type="HAMAP" id="MF_04137">
    <property type="entry name" value="I_SPANIN_LAMBDA"/>
    <property type="match status" value="1"/>
</dbReference>
<keyword evidence="1" id="KW-0175">Coiled coil</keyword>
<dbReference type="InterPro" id="IPR004929">
    <property type="entry name" value="I-spanin"/>
</dbReference>
<keyword evidence="2" id="KW-0472">Membrane</keyword>
<organism evidence="3">
    <name type="scientific">Klebsiella oxytoca</name>
    <dbReference type="NCBI Taxonomy" id="571"/>
    <lineage>
        <taxon>Bacteria</taxon>
        <taxon>Pseudomonadati</taxon>
        <taxon>Pseudomonadota</taxon>
        <taxon>Gammaproteobacteria</taxon>
        <taxon>Enterobacterales</taxon>
        <taxon>Enterobacteriaceae</taxon>
        <taxon>Klebsiella/Raoultella group</taxon>
        <taxon>Klebsiella</taxon>
    </lineage>
</organism>
<evidence type="ECO:0000256" key="1">
    <source>
        <dbReference type="SAM" id="Coils"/>
    </source>
</evidence>
<sequence>MISALVKRYWLQLLVIALIGVLTFFVNRYRDNAIAYKDQRDKATEQLSLAKDTITDMQNRQRDVAALDAKYTGELADAKATIDQLERDVASGKRRMQLNAKCPANGATSAGGVGNAASPRLVDSAERDYFTLRERILTITGQVNYLQDYISMQCLK</sequence>
<feature type="coiled-coil region" evidence="1">
    <location>
        <begin position="26"/>
        <end position="95"/>
    </location>
</feature>
<feature type="transmembrane region" description="Helical" evidence="2">
    <location>
        <begin position="9"/>
        <end position="26"/>
    </location>
</feature>
<protein>
    <submittedName>
        <fullName evidence="3">Bacteriophage lysis protein</fullName>
    </submittedName>
</protein>
<keyword evidence="2" id="KW-1133">Transmembrane helix</keyword>
<name>A0A6N3GJD8_KLEOX</name>
<dbReference type="GO" id="GO:0044659">
    <property type="term" value="P:viral release from host cell by cytolysis"/>
    <property type="evidence" value="ECO:0007669"/>
    <property type="project" value="InterPro"/>
</dbReference>
<evidence type="ECO:0000256" key="2">
    <source>
        <dbReference type="SAM" id="Phobius"/>
    </source>
</evidence>
<dbReference type="Pfam" id="PF03245">
    <property type="entry name" value="Phage_lysis"/>
    <property type="match status" value="1"/>
</dbReference>
<reference evidence="3" key="1">
    <citation type="submission" date="2019-11" db="EMBL/GenBank/DDBJ databases">
        <authorList>
            <person name="Feng L."/>
        </authorList>
    </citation>
    <scope>NUCLEOTIDE SEQUENCE</scope>
    <source>
        <strain evidence="3">KOxytocaLFYP65</strain>
    </source>
</reference>
<accession>A0A6N3GJD8</accession>
<dbReference type="AlphaFoldDB" id="A0A6N3GJD8"/>
<proteinExistence type="inferred from homology"/>